<dbReference type="PANTHER" id="PTHR36922">
    <property type="entry name" value="BLL2446 PROTEIN"/>
    <property type="match status" value="1"/>
</dbReference>
<gene>
    <name evidence="1" type="ORF">BKE38_01305</name>
</gene>
<name>A0A1V2H868_9PROT</name>
<sequence length="168" mass="17706">MPIPLHAASTAIFLRGLTNLAALLQKAEAHAAAQGLAPEALIQARLAPDMRDLAGQVQLASDAAKAGAGRLADVARPSFPDVETSFAELQERIARTIAYVQGIDPAATEAGADRAITLTVGGRDYHFTGAAYLTQFALPNFFFHVTTAYDILRAQGVGLGKLDYLGPF</sequence>
<evidence type="ECO:0000313" key="2">
    <source>
        <dbReference type="Proteomes" id="UP000188879"/>
    </source>
</evidence>
<dbReference type="SUPFAM" id="SSF109854">
    <property type="entry name" value="DinB/YfiT-like putative metalloenzymes"/>
    <property type="match status" value="1"/>
</dbReference>
<dbReference type="Proteomes" id="UP000188879">
    <property type="component" value="Unassembled WGS sequence"/>
</dbReference>
<organism evidence="1 2">
    <name type="scientific">Teichococcus deserti</name>
    <dbReference type="NCBI Taxonomy" id="1817963"/>
    <lineage>
        <taxon>Bacteria</taxon>
        <taxon>Pseudomonadati</taxon>
        <taxon>Pseudomonadota</taxon>
        <taxon>Alphaproteobacteria</taxon>
        <taxon>Acetobacterales</taxon>
        <taxon>Roseomonadaceae</taxon>
        <taxon>Roseomonas</taxon>
    </lineage>
</organism>
<dbReference type="InterPro" id="IPR034660">
    <property type="entry name" value="DinB/YfiT-like"/>
</dbReference>
<evidence type="ECO:0008006" key="3">
    <source>
        <dbReference type="Google" id="ProtNLM"/>
    </source>
</evidence>
<dbReference type="Pfam" id="PF09351">
    <property type="entry name" value="DUF1993"/>
    <property type="match status" value="1"/>
</dbReference>
<dbReference type="InterPro" id="IPR018531">
    <property type="entry name" value="DUF1993"/>
</dbReference>
<dbReference type="PANTHER" id="PTHR36922:SF1">
    <property type="entry name" value="DUF1993 DOMAIN-CONTAINING PROTEIN"/>
    <property type="match status" value="1"/>
</dbReference>
<dbReference type="EMBL" id="MLCO01000009">
    <property type="protein sequence ID" value="ONG58872.1"/>
    <property type="molecule type" value="Genomic_DNA"/>
</dbReference>
<reference evidence="1 2" key="1">
    <citation type="submission" date="2016-10" db="EMBL/GenBank/DDBJ databases">
        <title>Draft Genome sequence of Roseomonas sp. strain M3.</title>
        <authorList>
            <person name="Subhash Y."/>
            <person name="Lee S."/>
        </authorList>
    </citation>
    <scope>NUCLEOTIDE SEQUENCE [LARGE SCALE GENOMIC DNA]</scope>
    <source>
        <strain evidence="1 2">M3</strain>
    </source>
</reference>
<evidence type="ECO:0000313" key="1">
    <source>
        <dbReference type="EMBL" id="ONG58872.1"/>
    </source>
</evidence>
<dbReference type="OrthoDB" id="338237at2"/>
<dbReference type="AlphaFoldDB" id="A0A1V2H868"/>
<dbReference type="RefSeq" id="WP_076955573.1">
    <property type="nucleotide sequence ID" value="NZ_MLCO01000009.1"/>
</dbReference>
<dbReference type="Gene3D" id="1.20.120.450">
    <property type="entry name" value="dinb family like domain"/>
    <property type="match status" value="1"/>
</dbReference>
<protein>
    <recommendedName>
        <fullName evidence="3">DUF1993 domain-containing protein</fullName>
    </recommendedName>
</protein>
<proteinExistence type="predicted"/>
<comment type="caution">
    <text evidence="1">The sequence shown here is derived from an EMBL/GenBank/DDBJ whole genome shotgun (WGS) entry which is preliminary data.</text>
</comment>
<keyword evidence="2" id="KW-1185">Reference proteome</keyword>
<accession>A0A1V2H868</accession>